<gene>
    <name evidence="1" type="ORF">METZ01_LOCUS37619</name>
</gene>
<proteinExistence type="predicted"/>
<reference evidence="1" key="1">
    <citation type="submission" date="2018-05" db="EMBL/GenBank/DDBJ databases">
        <authorList>
            <person name="Lanie J.A."/>
            <person name="Ng W.-L."/>
            <person name="Kazmierczak K.M."/>
            <person name="Andrzejewski T.M."/>
            <person name="Davidsen T.M."/>
            <person name="Wayne K.J."/>
            <person name="Tettelin H."/>
            <person name="Glass J.I."/>
            <person name="Rusch D."/>
            <person name="Podicherti R."/>
            <person name="Tsui H.-C.T."/>
            <person name="Winkler M.E."/>
        </authorList>
    </citation>
    <scope>NUCLEOTIDE SEQUENCE</scope>
</reference>
<protein>
    <submittedName>
        <fullName evidence="1">Uncharacterized protein</fullName>
    </submittedName>
</protein>
<dbReference type="EMBL" id="UINC01001605">
    <property type="protein sequence ID" value="SUZ84765.1"/>
    <property type="molecule type" value="Genomic_DNA"/>
</dbReference>
<accession>A0A381QZ88</accession>
<organism evidence="1">
    <name type="scientific">marine metagenome</name>
    <dbReference type="NCBI Taxonomy" id="408172"/>
    <lineage>
        <taxon>unclassified sequences</taxon>
        <taxon>metagenomes</taxon>
        <taxon>ecological metagenomes</taxon>
    </lineage>
</organism>
<name>A0A381QZ88_9ZZZZ</name>
<dbReference type="AlphaFoldDB" id="A0A381QZ88"/>
<sequence>MVDETSLRSGSAALPRLFGADRASAVDRADEAPWRADSSA</sequence>
<evidence type="ECO:0000313" key="1">
    <source>
        <dbReference type="EMBL" id="SUZ84765.1"/>
    </source>
</evidence>